<sequence length="181" mass="19896">MTWTPDPAIIPFMDVHEDEKWVSPLICMSSDSTEDDTESGDSSAGGMAPVPLSYEAEFVGESMKSVQVIADESGVILKVEEPTATVFPPVDIEYQILGGDVPPYRITKHCRNFAELPGNVDEVIRYIPCPTNTKDFTVRVTAYMPGGSVETADYVIRVWANYSIGKTSLLEAINASRSQKR</sequence>
<gene>
    <name evidence="2" type="ORF">OFAG_00796</name>
</gene>
<dbReference type="EMBL" id="ACDP02000023">
    <property type="protein sequence ID" value="EEO27643.1"/>
    <property type="molecule type" value="Genomic_DNA"/>
</dbReference>
<dbReference type="RefSeq" id="WP_005876782.1">
    <property type="nucleotide sequence ID" value="NZ_CABMNL010000001.1"/>
</dbReference>
<protein>
    <submittedName>
        <fullName evidence="2">Uncharacterized protein</fullName>
    </submittedName>
</protein>
<keyword evidence="3" id="KW-1185">Reference proteome</keyword>
<feature type="region of interest" description="Disordered" evidence="1">
    <location>
        <begin position="29"/>
        <end position="48"/>
    </location>
</feature>
<comment type="caution">
    <text evidence="2">The sequence shown here is derived from an EMBL/GenBank/DDBJ whole genome shotgun (WGS) entry which is preliminary data.</text>
</comment>
<reference evidence="2" key="1">
    <citation type="submission" date="2011-10" db="EMBL/GenBank/DDBJ databases">
        <title>The Genome Sequence of Oxalobacter formigenes HOxBLS.</title>
        <authorList>
            <consortium name="The Broad Institute Genome Sequencing Platform"/>
            <person name="Earl A."/>
            <person name="Ward D."/>
            <person name="Feldgarden M."/>
            <person name="Gevers D."/>
            <person name="Allison M.J."/>
            <person name="Humphrey S."/>
            <person name="Young S.K."/>
            <person name="Zeng Q."/>
            <person name="Gargeya S."/>
            <person name="Fitzgerald M."/>
            <person name="Haas B."/>
            <person name="Abouelleil A."/>
            <person name="Alvarado L."/>
            <person name="Arachchi H.M."/>
            <person name="Berlin A."/>
            <person name="Brown A."/>
            <person name="Chapman S.B."/>
            <person name="Chen Z."/>
            <person name="Dunbar C."/>
            <person name="Freedman E."/>
            <person name="Gearin G."/>
            <person name="Goldberg J."/>
            <person name="Griggs A."/>
            <person name="Gujja S."/>
            <person name="Heiman D."/>
            <person name="Howarth C."/>
            <person name="Larson L."/>
            <person name="Lui A."/>
            <person name="MacDonald P.J.P."/>
            <person name="Montmayeur A."/>
            <person name="Murphy C."/>
            <person name="Neiman D."/>
            <person name="Pearson M."/>
            <person name="Priest M."/>
            <person name="Roberts A."/>
            <person name="Saif S."/>
            <person name="Shea T."/>
            <person name="Shenoy N."/>
            <person name="Sisk P."/>
            <person name="Stolte C."/>
            <person name="Sykes S."/>
            <person name="Wortman J."/>
            <person name="Nusbaum C."/>
            <person name="Birren B."/>
        </authorList>
    </citation>
    <scope>NUCLEOTIDE SEQUENCE [LARGE SCALE GENOMIC DNA]</scope>
    <source>
        <strain evidence="2">HOxBLS</strain>
    </source>
</reference>
<evidence type="ECO:0000313" key="3">
    <source>
        <dbReference type="Proteomes" id="UP000003973"/>
    </source>
</evidence>
<organism evidence="2 3">
    <name type="scientific">Oxalobacter paraformigenes</name>
    <dbReference type="NCBI Taxonomy" id="556268"/>
    <lineage>
        <taxon>Bacteria</taxon>
        <taxon>Pseudomonadati</taxon>
        <taxon>Pseudomonadota</taxon>
        <taxon>Betaproteobacteria</taxon>
        <taxon>Burkholderiales</taxon>
        <taxon>Oxalobacteraceae</taxon>
        <taxon>Oxalobacter</taxon>
    </lineage>
</organism>
<dbReference type="AlphaFoldDB" id="C3X357"/>
<evidence type="ECO:0000313" key="2">
    <source>
        <dbReference type="EMBL" id="EEO27643.1"/>
    </source>
</evidence>
<dbReference type="Proteomes" id="UP000003973">
    <property type="component" value="Unassembled WGS sequence"/>
</dbReference>
<evidence type="ECO:0000256" key="1">
    <source>
        <dbReference type="SAM" id="MobiDB-lite"/>
    </source>
</evidence>
<accession>C3X357</accession>
<proteinExistence type="predicted"/>
<dbReference type="HOGENOM" id="CLU_1487647_0_0_4"/>
<name>C3X357_9BURK</name>